<evidence type="ECO:0000313" key="1">
    <source>
        <dbReference type="EMBL" id="TPR13453.1"/>
    </source>
</evidence>
<comment type="caution">
    <text evidence="1">The sequence shown here is derived from an EMBL/GenBank/DDBJ whole genome shotgun (WGS) entry which is preliminary data.</text>
</comment>
<dbReference type="Proteomes" id="UP000767392">
    <property type="component" value="Unassembled WGS sequence"/>
</dbReference>
<proteinExistence type="predicted"/>
<evidence type="ECO:0000313" key="2">
    <source>
        <dbReference type="Proteomes" id="UP000767392"/>
    </source>
</evidence>
<dbReference type="InterPro" id="IPR024229">
    <property type="entry name" value="DUF3781"/>
</dbReference>
<sequence length="86" mass="10149">MKELKLKIAKNICYTKLVYIRISKKLKINLSNESIEKLIKKTIFTSSKIEKKGKNYYVYNFDNQIRVTVNANNFRVITTDSLKTKK</sequence>
<gene>
    <name evidence="1" type="ORF">DY048_05985</name>
</gene>
<reference evidence="1 2" key="1">
    <citation type="submission" date="2018-08" db="EMBL/GenBank/DDBJ databases">
        <title>Comparative genomics of wild bee and flower associated Lactobacillus reveals potential adaptation to the bee host.</title>
        <authorList>
            <person name="Vuong H.Q."/>
            <person name="Mcfrederick Q.S."/>
        </authorList>
    </citation>
    <scope>NUCLEOTIDE SEQUENCE [LARGE SCALE GENOMIC DNA]</scope>
    <source>
        <strain evidence="1 2">HV_04</strain>
    </source>
</reference>
<dbReference type="EMBL" id="QUAM01000004">
    <property type="protein sequence ID" value="TPR13453.1"/>
    <property type="molecule type" value="Genomic_DNA"/>
</dbReference>
<accession>A0ABY2YWA1</accession>
<dbReference type="RefSeq" id="WP_105988204.1">
    <property type="nucleotide sequence ID" value="NZ_POST01000004.1"/>
</dbReference>
<keyword evidence="2" id="KW-1185">Reference proteome</keyword>
<protein>
    <submittedName>
        <fullName evidence="1">DUF3781 domain-containing protein</fullName>
    </submittedName>
</protein>
<name>A0ABY2YWA1_9LACO</name>
<dbReference type="Pfam" id="PF12636">
    <property type="entry name" value="DUF3781"/>
    <property type="match status" value="1"/>
</dbReference>
<organism evidence="1 2">
    <name type="scientific">Apilactobacillus timberlakei</name>
    <dbReference type="NCBI Taxonomy" id="2008380"/>
    <lineage>
        <taxon>Bacteria</taxon>
        <taxon>Bacillati</taxon>
        <taxon>Bacillota</taxon>
        <taxon>Bacilli</taxon>
        <taxon>Lactobacillales</taxon>
        <taxon>Lactobacillaceae</taxon>
        <taxon>Apilactobacillus</taxon>
    </lineage>
</organism>